<accession>A0A4Z2HTV9</accession>
<evidence type="ECO:0000256" key="1">
    <source>
        <dbReference type="SAM" id="MobiDB-lite"/>
    </source>
</evidence>
<sequence>MVAASLPRSREEEEEEEDTGKTQRTGMNHVFQFHARATNIIHSMYISSEEGMEGVRKMER</sequence>
<dbReference type="Proteomes" id="UP000314294">
    <property type="component" value="Unassembled WGS sequence"/>
</dbReference>
<dbReference type="AlphaFoldDB" id="A0A4Z2HTV9"/>
<evidence type="ECO:0000313" key="3">
    <source>
        <dbReference type="Proteomes" id="UP000314294"/>
    </source>
</evidence>
<gene>
    <name evidence="2" type="ORF">EYF80_020673</name>
</gene>
<protein>
    <submittedName>
        <fullName evidence="2">Uncharacterized protein</fullName>
    </submittedName>
</protein>
<name>A0A4Z2HTV9_9TELE</name>
<reference evidence="2 3" key="1">
    <citation type="submission" date="2019-03" db="EMBL/GenBank/DDBJ databases">
        <title>First draft genome of Liparis tanakae, snailfish: a comprehensive survey of snailfish specific genes.</title>
        <authorList>
            <person name="Kim W."/>
            <person name="Song I."/>
            <person name="Jeong J.-H."/>
            <person name="Kim D."/>
            <person name="Kim S."/>
            <person name="Ryu S."/>
            <person name="Song J.Y."/>
            <person name="Lee S.K."/>
        </authorList>
    </citation>
    <scope>NUCLEOTIDE SEQUENCE [LARGE SCALE GENOMIC DNA]</scope>
    <source>
        <tissue evidence="2">Muscle</tissue>
    </source>
</reference>
<keyword evidence="3" id="KW-1185">Reference proteome</keyword>
<organism evidence="2 3">
    <name type="scientific">Liparis tanakae</name>
    <name type="common">Tanaka's snailfish</name>
    <dbReference type="NCBI Taxonomy" id="230148"/>
    <lineage>
        <taxon>Eukaryota</taxon>
        <taxon>Metazoa</taxon>
        <taxon>Chordata</taxon>
        <taxon>Craniata</taxon>
        <taxon>Vertebrata</taxon>
        <taxon>Euteleostomi</taxon>
        <taxon>Actinopterygii</taxon>
        <taxon>Neopterygii</taxon>
        <taxon>Teleostei</taxon>
        <taxon>Neoteleostei</taxon>
        <taxon>Acanthomorphata</taxon>
        <taxon>Eupercaria</taxon>
        <taxon>Perciformes</taxon>
        <taxon>Cottioidei</taxon>
        <taxon>Cottales</taxon>
        <taxon>Liparidae</taxon>
        <taxon>Liparis</taxon>
    </lineage>
</organism>
<proteinExistence type="predicted"/>
<dbReference type="EMBL" id="SRLO01000180">
    <property type="protein sequence ID" value="TNN69090.1"/>
    <property type="molecule type" value="Genomic_DNA"/>
</dbReference>
<feature type="region of interest" description="Disordered" evidence="1">
    <location>
        <begin position="1"/>
        <end position="28"/>
    </location>
</feature>
<comment type="caution">
    <text evidence="2">The sequence shown here is derived from an EMBL/GenBank/DDBJ whole genome shotgun (WGS) entry which is preliminary data.</text>
</comment>
<evidence type="ECO:0000313" key="2">
    <source>
        <dbReference type="EMBL" id="TNN69090.1"/>
    </source>
</evidence>